<evidence type="ECO:0000313" key="3">
    <source>
        <dbReference type="Proteomes" id="UP001070352"/>
    </source>
</evidence>
<name>A0A9Q4HAU2_BACSC</name>
<feature type="transmembrane region" description="Helical" evidence="1">
    <location>
        <begin position="6"/>
        <end position="26"/>
    </location>
</feature>
<feature type="non-terminal residue" evidence="2">
    <location>
        <position position="1"/>
    </location>
</feature>
<feature type="non-terminal residue" evidence="2">
    <location>
        <position position="78"/>
    </location>
</feature>
<protein>
    <submittedName>
        <fullName evidence="2">Two-component system sensor histidine kinase DcuS</fullName>
    </submittedName>
</protein>
<keyword evidence="2" id="KW-0418">Kinase</keyword>
<evidence type="ECO:0000313" key="2">
    <source>
        <dbReference type="EMBL" id="MCY8123258.1"/>
    </source>
</evidence>
<evidence type="ECO:0000256" key="1">
    <source>
        <dbReference type="SAM" id="Phobius"/>
    </source>
</evidence>
<accession>A0A9Q4HAU2</accession>
<sequence>LQTRLTIFVCIVVLIALLITFFTVGAQTTTRIRDQEKATALQTAEMVAEAPITASALESGKNQKELLSYTKRVQKITG</sequence>
<dbReference type="EMBL" id="JALANJ010000073">
    <property type="protein sequence ID" value="MCY8123258.1"/>
    <property type="molecule type" value="Genomic_DNA"/>
</dbReference>
<keyword evidence="1" id="KW-1133">Transmembrane helix</keyword>
<reference evidence="2" key="1">
    <citation type="submission" date="2022-02" db="EMBL/GenBank/DDBJ databases">
        <title>Crop Bioprotection Bacillus Genome Sequencing.</title>
        <authorList>
            <person name="Dunlap C."/>
        </authorList>
    </citation>
    <scope>NUCLEOTIDE SEQUENCE</scope>
    <source>
        <strain evidence="2">M18B4</strain>
    </source>
</reference>
<keyword evidence="1" id="KW-0812">Transmembrane</keyword>
<keyword evidence="2" id="KW-0808">Transferase</keyword>
<dbReference type="AlphaFoldDB" id="A0A9Q4HAU2"/>
<dbReference type="GO" id="GO:0016301">
    <property type="term" value="F:kinase activity"/>
    <property type="evidence" value="ECO:0007669"/>
    <property type="project" value="UniProtKB-KW"/>
</dbReference>
<comment type="caution">
    <text evidence="2">The sequence shown here is derived from an EMBL/GenBank/DDBJ whole genome shotgun (WGS) entry which is preliminary data.</text>
</comment>
<keyword evidence="1" id="KW-0472">Membrane</keyword>
<dbReference type="Proteomes" id="UP001070352">
    <property type="component" value="Unassembled WGS sequence"/>
</dbReference>
<proteinExistence type="predicted"/>
<dbReference type="Gene3D" id="3.30.450.20">
    <property type="entry name" value="PAS domain"/>
    <property type="match status" value="1"/>
</dbReference>
<gene>
    <name evidence="2" type="ORF">MOC45_22265</name>
</gene>
<organism evidence="2 3">
    <name type="scientific">Bacillus spizizenii</name>
    <name type="common">Bacillus subtilis subsp. spizizenii</name>
    <dbReference type="NCBI Taxonomy" id="96241"/>
    <lineage>
        <taxon>Bacteria</taxon>
        <taxon>Bacillati</taxon>
        <taxon>Bacillota</taxon>
        <taxon>Bacilli</taxon>
        <taxon>Bacillales</taxon>
        <taxon>Bacillaceae</taxon>
        <taxon>Bacillus</taxon>
    </lineage>
</organism>